<reference evidence="1 2" key="1">
    <citation type="submission" date="2018-07" db="EMBL/GenBank/DDBJ databases">
        <title>Draft genome sequence of Ancylomarina sp. M1P.</title>
        <authorList>
            <person name="Yadav S."/>
            <person name="Villanueva L."/>
            <person name="Damste J.S.S."/>
        </authorList>
    </citation>
    <scope>NUCLEOTIDE SEQUENCE [LARGE SCALE GENOMIC DNA]</scope>
    <source>
        <strain evidence="1 2">M1P</strain>
    </source>
</reference>
<dbReference type="InterPro" id="IPR027417">
    <property type="entry name" value="P-loop_NTPase"/>
</dbReference>
<protein>
    <recommendedName>
        <fullName evidence="3">ATP-binding protein</fullName>
    </recommendedName>
</protein>
<sequence length="1012" mass="118570">MKVEKNFSNDEIKQLWDTFGSISQEEMFQCFNVHLSELNGISDTYKEFYESLSKSKNEDKNNFACLSEFNQSILKLLLESQEKMLDRDFSKITQTYLSKLSSLSLNKTIIRREKFSPYVFSKKDKLSVFLKKLSINSKFTIKVQRRKFFNIFRRIFKMNLLGLDTFQTRKIPYKYMVDYYFGIQLPKQMANSLHEIMQIKSIVLLDLWRFDNDFDTEIQNQLLEIQTDQIELISDKYSINEVIAIQKQRLNDLTDKLKNDITLINSTLFDTLDQALLRVDTPEMPRNKFQPNNIKAEQNLLFTTIDLENQKWHNTHRTLLDDWSLDVEIVRLYFTVLSDYTDLHSKISKFIDEHLSLNIEQLREFISASVKRIQDNATTAKELTQVLNEERSKVSNDFIDKMLAQTIKKLSGSITQDIEKFNSRMISLINNVSDKRSFIKSKNYERGIRSSEINWLSPKELLNFEALPHFEASIKEIKQFIEANMKKARVKLLAMGTVSDFSLESAQIMLQNKKGAIKSTAQVAEEGLNRALSHLDEVTELMEGIKQEPQEQLHQTITTFNTEIQKLKNIDTILELNLQIVKIKAIERSKKLRKDAITWILTIVPRIIDFVKKHISGTTGYIAEIKKHLGVRDIKKVQISHELPEFIRQTELALKKLPFVYQRLYQLTPTDEDRFFVNRQAELESLQKAFSDWTKDRFVTTALISEKGNGATSLLKIFLNKIETDIPIIHQSSDKKIYNTQAYLTFFSEIFEQEKFESNEEIIDYLNNRTDYLILIIENLHHFFIKKVNGFECQKMLFELMSRTSKKVFWIASYTIHSWEYLKKTVRVSEHFTKEIQLQKFDGEMLDEVIFKRNNLSGYKIEFEPSKENLSSKTFQKMNDDDRQSYLRKHFFIELNQMSNGNVSLAQLYWLRSTCSVSDDTINISSLREIDASFVKDLPAEHLFAMHTILIHDGLNLEDYALSLNIPESNCGNVLIPMLEKGLLIRPKEKFNINPIIFRQVVSLLSSHNFIN</sequence>
<comment type="caution">
    <text evidence="1">The sequence shown here is derived from an EMBL/GenBank/DDBJ whole genome shotgun (WGS) entry which is preliminary data.</text>
</comment>
<dbReference type="EMBL" id="QQWG01000009">
    <property type="protein sequence ID" value="RRG21147.1"/>
    <property type="molecule type" value="Genomic_DNA"/>
</dbReference>
<dbReference type="AlphaFoldDB" id="A0A425Y0T8"/>
<dbReference type="SUPFAM" id="SSF52540">
    <property type="entry name" value="P-loop containing nucleoside triphosphate hydrolases"/>
    <property type="match status" value="1"/>
</dbReference>
<dbReference type="Proteomes" id="UP000285794">
    <property type="component" value="Unassembled WGS sequence"/>
</dbReference>
<dbReference type="RefSeq" id="WP_125030839.1">
    <property type="nucleotide sequence ID" value="NZ_JAPXVP010000008.1"/>
</dbReference>
<accession>A0A425Y0T8</accession>
<evidence type="ECO:0000313" key="1">
    <source>
        <dbReference type="EMBL" id="RRG21147.1"/>
    </source>
</evidence>
<proteinExistence type="predicted"/>
<dbReference type="OrthoDB" id="1109088at2"/>
<keyword evidence="2" id="KW-1185">Reference proteome</keyword>
<organism evidence="1 2">
    <name type="scientific">Ancylomarina euxinus</name>
    <dbReference type="NCBI Taxonomy" id="2283627"/>
    <lineage>
        <taxon>Bacteria</taxon>
        <taxon>Pseudomonadati</taxon>
        <taxon>Bacteroidota</taxon>
        <taxon>Bacteroidia</taxon>
        <taxon>Marinilabiliales</taxon>
        <taxon>Marinifilaceae</taxon>
        <taxon>Ancylomarina</taxon>
    </lineage>
</organism>
<gene>
    <name evidence="1" type="ORF">DWB61_10415</name>
</gene>
<name>A0A425Y0T8_9BACT</name>
<evidence type="ECO:0000313" key="2">
    <source>
        <dbReference type="Proteomes" id="UP000285794"/>
    </source>
</evidence>
<evidence type="ECO:0008006" key="3">
    <source>
        <dbReference type="Google" id="ProtNLM"/>
    </source>
</evidence>